<name>A0ABM3QR70_SPIOL</name>
<dbReference type="PANTHER" id="PTHR33116:SF84">
    <property type="entry name" value="RNA-DIRECTED DNA POLYMERASE"/>
    <property type="match status" value="1"/>
</dbReference>
<dbReference type="SUPFAM" id="SSF56672">
    <property type="entry name" value="DNA/RNA polymerases"/>
    <property type="match status" value="1"/>
</dbReference>
<evidence type="ECO:0000313" key="3">
    <source>
        <dbReference type="RefSeq" id="XP_056685854.1"/>
    </source>
</evidence>
<dbReference type="GeneID" id="130461703"/>
<gene>
    <name evidence="3" type="primary">LOC130461703</name>
</gene>
<dbReference type="Pfam" id="PF17921">
    <property type="entry name" value="Integrase_H2C2"/>
    <property type="match status" value="1"/>
</dbReference>
<dbReference type="SUPFAM" id="SSF53098">
    <property type="entry name" value="Ribonuclease H-like"/>
    <property type="match status" value="1"/>
</dbReference>
<feature type="domain" description="Reverse transcriptase" evidence="1">
    <location>
        <begin position="384"/>
        <end position="662"/>
    </location>
</feature>
<dbReference type="InterPro" id="IPR041588">
    <property type="entry name" value="Integrase_H2C2"/>
</dbReference>
<dbReference type="InterPro" id="IPR000477">
    <property type="entry name" value="RT_dom"/>
</dbReference>
<dbReference type="CDD" id="cd01650">
    <property type="entry name" value="RT_nLTR_like"/>
    <property type="match status" value="1"/>
</dbReference>
<dbReference type="PANTHER" id="PTHR33116">
    <property type="entry name" value="REVERSE TRANSCRIPTASE ZINC-BINDING DOMAIN-CONTAINING PROTEIN-RELATED-RELATED"/>
    <property type="match status" value="1"/>
</dbReference>
<accession>A0ABM3QR70</accession>
<dbReference type="Gene3D" id="1.10.340.70">
    <property type="match status" value="1"/>
</dbReference>
<proteinExistence type="predicted"/>
<evidence type="ECO:0000313" key="2">
    <source>
        <dbReference type="Proteomes" id="UP000813463"/>
    </source>
</evidence>
<dbReference type="Pfam" id="PF13966">
    <property type="entry name" value="zf-RVT"/>
    <property type="match status" value="1"/>
</dbReference>
<reference evidence="3" key="2">
    <citation type="submission" date="2025-08" db="UniProtKB">
        <authorList>
            <consortium name="RefSeq"/>
        </authorList>
    </citation>
    <scope>IDENTIFICATION</scope>
    <source>
        <tissue evidence="3">Leaf</tissue>
    </source>
</reference>
<dbReference type="InterPro" id="IPR012337">
    <property type="entry name" value="RNaseH-like_sf"/>
</dbReference>
<keyword evidence="2" id="KW-1185">Reference proteome</keyword>
<organism evidence="2 3">
    <name type="scientific">Spinacia oleracea</name>
    <name type="common">Spinach</name>
    <dbReference type="NCBI Taxonomy" id="3562"/>
    <lineage>
        <taxon>Eukaryota</taxon>
        <taxon>Viridiplantae</taxon>
        <taxon>Streptophyta</taxon>
        <taxon>Embryophyta</taxon>
        <taxon>Tracheophyta</taxon>
        <taxon>Spermatophyta</taxon>
        <taxon>Magnoliopsida</taxon>
        <taxon>eudicotyledons</taxon>
        <taxon>Gunneridae</taxon>
        <taxon>Pentapetalae</taxon>
        <taxon>Caryophyllales</taxon>
        <taxon>Chenopodiaceae</taxon>
        <taxon>Chenopodioideae</taxon>
        <taxon>Anserineae</taxon>
        <taxon>Spinacia</taxon>
    </lineage>
</organism>
<dbReference type="InterPro" id="IPR036397">
    <property type="entry name" value="RNaseH_sf"/>
</dbReference>
<reference evidence="2" key="1">
    <citation type="journal article" date="2021" name="Nat. Commun.">
        <title>Genomic analyses provide insights into spinach domestication and the genetic basis of agronomic traits.</title>
        <authorList>
            <person name="Cai X."/>
            <person name="Sun X."/>
            <person name="Xu C."/>
            <person name="Sun H."/>
            <person name="Wang X."/>
            <person name="Ge C."/>
            <person name="Zhang Z."/>
            <person name="Wang Q."/>
            <person name="Fei Z."/>
            <person name="Jiao C."/>
            <person name="Wang Q."/>
        </authorList>
    </citation>
    <scope>NUCLEOTIDE SEQUENCE [LARGE SCALE GENOMIC DNA]</scope>
    <source>
        <strain evidence="2">cv. Varoflay</strain>
    </source>
</reference>
<dbReference type="InterPro" id="IPR043502">
    <property type="entry name" value="DNA/RNA_pol_sf"/>
</dbReference>
<sequence>MLRCVTPEKGQEILEDLHQGLCSSHIGGRSLAEKALRTGYYWPTLKHEAISLVKKCDKCQRFAHLIHRLARVMTPITSPIPFAKWGMDLLGPYTAAPGGRRYVIVVVDYFTKWVEAEALKNIRTSDWEDIFTTAEATYLPEEEFDHCPMIMSCYRVAHQKKPFRFYNMWVTSKHFIPTIQANWSKPVHGCHMFRVVQRLKWIKADLKLLNKNGFSSVEADNIKTHNDLVLAQNALHDAPMDSVLASVEKAANEDYRTAHHNYLSFLQQTAKLQWLQLGDDNTGLFHMIIKHRRRKNKINFIHDQEGNWIQTSDGVQQAFTQFYSSLFGESMTNRTTVKAAERDIGRVLNAIPNNKAHGLDGFNSKFFKAAWPIIKDDLCLAISDFFTTGKILKEVNVTSISLVPKVTVPNSVGDYRPIAYCSVIYKCISKLMCDKLKQVLPYIISPTQGAFVAGRSILHNVMICQDIIKSYTRGNAKPSCMMKLDLKKAYDTVEWSFLEEVMKEFGFPHHFIQLVMTSLTTTQYSLLINGVPSPLIQPRRGLRQGDPLSPLLFTLCMECFSRIMKLVASHPTFKHHSRCKTVNLNHLCFADDLLIFCHGDVTSFQLMLEGLPLFSASTGLQVKPSKSSIYCCGLSTHDKNIITGLSGYNINNFPFRYLGVPISPKKIKQGDCNMLVEKMVARIKVWSSRHLYFAGRMQLVNSVLMSISVYWCQLFLLPTSIIKKINSICRSYLWFGAYDNGRPGSVNWDKLCDPKEQGGLGFRNLALWNQEAVGKLAWAVEKKQDNLWVKWIHALYIKNKNWQLFSPSLAASWPVKHIFKVKRLCTEKLNDPGWLTDSKYSIKGMQIKLCTPSERTQWARYIWNRLSVPKHRFSLWLALLDRHKTKFRLHQYGISTDNLCAICGSAPETSAHLFFKCSYGLDCLAVVTDWLGLSCTRKNFLQILNWTRRYCKSAFKRKMIFAAVAGLVYAIWRARNTSVWEGAVPAVATVIQTLKYSVKQRAIQLCQDRINELDKSWLFAL</sequence>
<dbReference type="Gene3D" id="3.30.420.10">
    <property type="entry name" value="Ribonuclease H-like superfamily/Ribonuclease H"/>
    <property type="match status" value="1"/>
</dbReference>
<dbReference type="InterPro" id="IPR026960">
    <property type="entry name" value="RVT-Znf"/>
</dbReference>
<dbReference type="RefSeq" id="XP_056685854.1">
    <property type="nucleotide sequence ID" value="XM_056829876.1"/>
</dbReference>
<dbReference type="PROSITE" id="PS50878">
    <property type="entry name" value="RT_POL"/>
    <property type="match status" value="1"/>
</dbReference>
<dbReference type="Pfam" id="PF00078">
    <property type="entry name" value="RVT_1"/>
    <property type="match status" value="1"/>
</dbReference>
<evidence type="ECO:0000259" key="1">
    <source>
        <dbReference type="PROSITE" id="PS50878"/>
    </source>
</evidence>
<protein>
    <recommendedName>
        <fullName evidence="1">Reverse transcriptase domain-containing protein</fullName>
    </recommendedName>
</protein>
<dbReference type="Proteomes" id="UP000813463">
    <property type="component" value="Chromosome 5"/>
</dbReference>